<evidence type="ECO:0000313" key="5">
    <source>
        <dbReference type="Proteomes" id="UP001222027"/>
    </source>
</evidence>
<feature type="domain" description="Proteasome alpha-type subunits" evidence="3">
    <location>
        <begin position="8"/>
        <end position="30"/>
    </location>
</feature>
<dbReference type="InterPro" id="IPR001353">
    <property type="entry name" value="Proteasome_sua/b"/>
</dbReference>
<dbReference type="GO" id="GO:0019773">
    <property type="term" value="C:proteasome core complex, alpha-subunit complex"/>
    <property type="evidence" value="ECO:0007669"/>
    <property type="project" value="InterPro"/>
</dbReference>
<reference evidence="4 5" key="1">
    <citation type="submission" date="2022-12" db="EMBL/GenBank/DDBJ databases">
        <title>Chromosome-scale assembly of the Ensete ventricosum genome.</title>
        <authorList>
            <person name="Dussert Y."/>
            <person name="Stocks J."/>
            <person name="Wendawek A."/>
            <person name="Woldeyes F."/>
            <person name="Nichols R.A."/>
            <person name="Borrell J.S."/>
        </authorList>
    </citation>
    <scope>NUCLEOTIDE SEQUENCE [LARGE SCALE GENOMIC DNA]</scope>
    <source>
        <strain evidence="5">cv. Maze</strain>
        <tissue evidence="4">Seeds</tissue>
    </source>
</reference>
<dbReference type="GO" id="GO:0006511">
    <property type="term" value="P:ubiquitin-dependent protein catabolic process"/>
    <property type="evidence" value="ECO:0007669"/>
    <property type="project" value="InterPro"/>
</dbReference>
<evidence type="ECO:0000313" key="4">
    <source>
        <dbReference type="EMBL" id="KAJ8476237.1"/>
    </source>
</evidence>
<dbReference type="AlphaFoldDB" id="A0AAV8QKD0"/>
<proteinExistence type="predicted"/>
<dbReference type="Pfam" id="PF10584">
    <property type="entry name" value="Proteasome_A_N"/>
    <property type="match status" value="1"/>
</dbReference>
<dbReference type="InterPro" id="IPR050115">
    <property type="entry name" value="Proteasome_alpha"/>
</dbReference>
<dbReference type="InterPro" id="IPR029055">
    <property type="entry name" value="Ntn_hydrolases_N"/>
</dbReference>
<accession>A0AAV8QKD0</accession>
<comment type="caution">
    <text evidence="4">The sequence shown here is derived from an EMBL/GenBank/DDBJ whole genome shotgun (WGS) entry which is preliminary data.</text>
</comment>
<dbReference type="InterPro" id="IPR000426">
    <property type="entry name" value="Proteasome_asu_N"/>
</dbReference>
<organism evidence="4 5">
    <name type="scientific">Ensete ventricosum</name>
    <name type="common">Abyssinian banana</name>
    <name type="synonym">Musa ensete</name>
    <dbReference type="NCBI Taxonomy" id="4639"/>
    <lineage>
        <taxon>Eukaryota</taxon>
        <taxon>Viridiplantae</taxon>
        <taxon>Streptophyta</taxon>
        <taxon>Embryophyta</taxon>
        <taxon>Tracheophyta</taxon>
        <taxon>Spermatophyta</taxon>
        <taxon>Magnoliopsida</taxon>
        <taxon>Liliopsida</taxon>
        <taxon>Zingiberales</taxon>
        <taxon>Musaceae</taxon>
        <taxon>Ensete</taxon>
    </lineage>
</organism>
<dbReference type="EMBL" id="JAQQAF010000006">
    <property type="protein sequence ID" value="KAJ8476237.1"/>
    <property type="molecule type" value="Genomic_DNA"/>
</dbReference>
<dbReference type="Proteomes" id="UP001222027">
    <property type="component" value="Unassembled WGS sequence"/>
</dbReference>
<dbReference type="Gene3D" id="3.60.20.10">
    <property type="entry name" value="Glutamine Phosphoribosylpyrophosphate, subunit 1, domain 1"/>
    <property type="match status" value="2"/>
</dbReference>
<keyword evidence="1" id="KW-0647">Proteasome</keyword>
<sequence>MFLTRAEYDRSVNTFSPEERLFQVEYAIEAIKLGSTAVGLRTNVLAVEKRVTSPLLEPSKHVRVETQNHRFPYGEPMTVESTTQAQCDFALRFGEGDEESMSRPFGVSLRIAGHDENRSSLYSLAI</sequence>
<dbReference type="SMART" id="SM00948">
    <property type="entry name" value="Proteasome_A_N"/>
    <property type="match status" value="1"/>
</dbReference>
<evidence type="ECO:0000256" key="1">
    <source>
        <dbReference type="ARBA" id="ARBA00022942"/>
    </source>
</evidence>
<keyword evidence="5" id="KW-1185">Reference proteome</keyword>
<evidence type="ECO:0000259" key="3">
    <source>
        <dbReference type="SMART" id="SM00948"/>
    </source>
</evidence>
<dbReference type="Pfam" id="PF00227">
    <property type="entry name" value="Proteasome"/>
    <property type="match status" value="1"/>
</dbReference>
<name>A0AAV8QKD0_ENSVE</name>
<protein>
    <recommendedName>
        <fullName evidence="3">Proteasome alpha-type subunits domain-containing protein</fullName>
    </recommendedName>
</protein>
<dbReference type="SUPFAM" id="SSF56235">
    <property type="entry name" value="N-terminal nucleophile aminohydrolases (Ntn hydrolases)"/>
    <property type="match status" value="1"/>
</dbReference>
<gene>
    <name evidence="4" type="ORF">OPV22_019964</name>
</gene>
<evidence type="ECO:0000256" key="2">
    <source>
        <dbReference type="ARBA" id="ARBA00026071"/>
    </source>
</evidence>
<comment type="subunit">
    <text evidence="2">The 26S proteasome consists of a 20S proteasome core and two 19S regulatory subunits. The 20S proteasome core is composed of 28 subunits that are arranged in four stacked rings, resulting in a barrel-shaped structure. The two end rings are each formed by seven alpha subunits, and the two central rings are each formed by seven beta subunits. The catalytic chamber with the active sites is on the inside of the barrel.</text>
</comment>
<dbReference type="PANTHER" id="PTHR11599">
    <property type="entry name" value="PROTEASOME SUBUNIT ALPHA/BETA"/>
    <property type="match status" value="1"/>
</dbReference>